<comment type="caution">
    <text evidence="1">The sequence shown here is derived from an EMBL/GenBank/DDBJ whole genome shotgun (WGS) entry which is preliminary data.</text>
</comment>
<sequence length="44" mass="5091">MHHEINSLNWRFEVGAISQATLSVLGAPRVVVYGHWLDRRLDVF</sequence>
<evidence type="ECO:0000313" key="2">
    <source>
        <dbReference type="Proteomes" id="UP000011991"/>
    </source>
</evidence>
<dbReference type="EMBL" id="ANOG01000247">
    <property type="protein sequence ID" value="EMI21440.1"/>
    <property type="molecule type" value="Genomic_DNA"/>
</dbReference>
<gene>
    <name evidence="1" type="ORF">RMSM_01626</name>
</gene>
<reference evidence="1 2" key="1">
    <citation type="journal article" date="2013" name="Mar. Genomics">
        <title>Expression of sulfatases in Rhodopirellula baltica and the diversity of sulfatases in the genus Rhodopirellula.</title>
        <authorList>
            <person name="Wegner C.E."/>
            <person name="Richter-Heitmann T."/>
            <person name="Klindworth A."/>
            <person name="Klockow C."/>
            <person name="Richter M."/>
            <person name="Achstetter T."/>
            <person name="Glockner F.O."/>
            <person name="Harder J."/>
        </authorList>
    </citation>
    <scope>NUCLEOTIDE SEQUENCE [LARGE SCALE GENOMIC DNA]</scope>
    <source>
        <strain evidence="1 2">SM1</strain>
    </source>
</reference>
<organism evidence="1 2">
    <name type="scientific">Rhodopirellula maiorica SM1</name>
    <dbReference type="NCBI Taxonomy" id="1265738"/>
    <lineage>
        <taxon>Bacteria</taxon>
        <taxon>Pseudomonadati</taxon>
        <taxon>Planctomycetota</taxon>
        <taxon>Planctomycetia</taxon>
        <taxon>Pirellulales</taxon>
        <taxon>Pirellulaceae</taxon>
        <taxon>Novipirellula</taxon>
    </lineage>
</organism>
<dbReference type="Proteomes" id="UP000011991">
    <property type="component" value="Unassembled WGS sequence"/>
</dbReference>
<protein>
    <submittedName>
        <fullName evidence="1">Uncharacterized protein</fullName>
    </submittedName>
</protein>
<dbReference type="AlphaFoldDB" id="M5RQ73"/>
<evidence type="ECO:0000313" key="1">
    <source>
        <dbReference type="EMBL" id="EMI21440.1"/>
    </source>
</evidence>
<dbReference type="RefSeq" id="WP_008693714.1">
    <property type="nucleotide sequence ID" value="NZ_ANOG01000247.1"/>
</dbReference>
<proteinExistence type="predicted"/>
<dbReference type="PATRIC" id="fig|1265738.3.peg.1616"/>
<keyword evidence="2" id="KW-1185">Reference proteome</keyword>
<accession>M5RQ73</accession>
<name>M5RQ73_9BACT</name>